<gene>
    <name evidence="1" type="ORF">GCM10007111_17160</name>
</gene>
<comment type="caution">
    <text evidence="1">The sequence shown here is derived from an EMBL/GenBank/DDBJ whole genome shotgun (WGS) entry which is preliminary data.</text>
</comment>
<keyword evidence="2" id="KW-1185">Reference proteome</keyword>
<dbReference type="EMBL" id="BMPN01000002">
    <property type="protein sequence ID" value="GGJ55453.1"/>
    <property type="molecule type" value="Genomic_DNA"/>
</dbReference>
<name>A0ABQ2DF56_9BACI</name>
<dbReference type="Proteomes" id="UP000634435">
    <property type="component" value="Unassembled WGS sequence"/>
</dbReference>
<proteinExistence type="predicted"/>
<evidence type="ECO:0000313" key="1">
    <source>
        <dbReference type="EMBL" id="GGJ55453.1"/>
    </source>
</evidence>
<accession>A0ABQ2DF56</accession>
<reference evidence="2" key="1">
    <citation type="journal article" date="2019" name="Int. J. Syst. Evol. Microbiol.">
        <title>The Global Catalogue of Microorganisms (GCM) 10K type strain sequencing project: providing services to taxonomists for standard genome sequencing and annotation.</title>
        <authorList>
            <consortium name="The Broad Institute Genomics Platform"/>
            <consortium name="The Broad Institute Genome Sequencing Center for Infectious Disease"/>
            <person name="Wu L."/>
            <person name="Ma J."/>
        </authorList>
    </citation>
    <scope>NUCLEOTIDE SEQUENCE [LARGE SCALE GENOMIC DNA]</scope>
    <source>
        <strain evidence="2">JCM 30071</strain>
    </source>
</reference>
<organism evidence="1 2">
    <name type="scientific">Virgibacillus kapii</name>
    <dbReference type="NCBI Taxonomy" id="1638645"/>
    <lineage>
        <taxon>Bacteria</taxon>
        <taxon>Bacillati</taxon>
        <taxon>Bacillota</taxon>
        <taxon>Bacilli</taxon>
        <taxon>Bacillales</taxon>
        <taxon>Bacillaceae</taxon>
        <taxon>Virgibacillus</taxon>
    </lineage>
</organism>
<evidence type="ECO:0000313" key="2">
    <source>
        <dbReference type="Proteomes" id="UP000634435"/>
    </source>
</evidence>
<protein>
    <submittedName>
        <fullName evidence="1">Uncharacterized protein</fullName>
    </submittedName>
</protein>
<sequence>MLKLKVEELVEINDFYNSASRITITYATGNTVLLELYEAGVTEEFILSKRDLIMVLRNFYVEDICDIVQSGVYSHIEVKVDKSIEHYPVQIYVEDGHKYYCNLEELNYIKGIIDHQNGLLEN</sequence>